<feature type="domain" description="Methyltransferase" evidence="1">
    <location>
        <begin position="51"/>
        <end position="98"/>
    </location>
</feature>
<keyword evidence="3" id="KW-1185">Reference proteome</keyword>
<dbReference type="Proteomes" id="UP001238088">
    <property type="component" value="Unassembled WGS sequence"/>
</dbReference>
<proteinExistence type="predicted"/>
<accession>A0ABU0AK26</accession>
<evidence type="ECO:0000259" key="1">
    <source>
        <dbReference type="Pfam" id="PF13649"/>
    </source>
</evidence>
<protein>
    <submittedName>
        <fullName evidence="2">Ubiquinone/menaquinone biosynthesis C-methylase UbiE</fullName>
    </submittedName>
</protein>
<dbReference type="Gene3D" id="3.40.50.150">
    <property type="entry name" value="Vaccinia Virus protein VP39"/>
    <property type="match status" value="1"/>
</dbReference>
<evidence type="ECO:0000313" key="3">
    <source>
        <dbReference type="Proteomes" id="UP001238088"/>
    </source>
</evidence>
<name>A0ABU0AK26_9BACI</name>
<dbReference type="InterPro" id="IPR041698">
    <property type="entry name" value="Methyltransf_25"/>
</dbReference>
<evidence type="ECO:0000313" key="2">
    <source>
        <dbReference type="EMBL" id="MDQ0271615.1"/>
    </source>
</evidence>
<dbReference type="RefSeq" id="WP_307476893.1">
    <property type="nucleotide sequence ID" value="NZ_JAUSUB010000016.1"/>
</dbReference>
<sequence>MLNKQGFNLWANNYDYTVQLSEEGQSYPFAGYKDILNKVFNEAMQQHPSTILDIGFGTGVLTSKLYESGHTIDGIDFSSEMIALAQKKMPKANLIEWDISMGVSDEIKGKRYDRKS</sequence>
<reference evidence="2 3" key="1">
    <citation type="submission" date="2023-07" db="EMBL/GenBank/DDBJ databases">
        <title>Genomic Encyclopedia of Type Strains, Phase IV (KMG-IV): sequencing the most valuable type-strain genomes for metagenomic binning, comparative biology and taxonomic classification.</title>
        <authorList>
            <person name="Goeker M."/>
        </authorList>
    </citation>
    <scope>NUCLEOTIDE SEQUENCE [LARGE SCALE GENOMIC DNA]</scope>
    <source>
        <strain evidence="2 3">DSM 23494</strain>
    </source>
</reference>
<comment type="caution">
    <text evidence="2">The sequence shown here is derived from an EMBL/GenBank/DDBJ whole genome shotgun (WGS) entry which is preliminary data.</text>
</comment>
<dbReference type="SUPFAM" id="SSF53335">
    <property type="entry name" value="S-adenosyl-L-methionine-dependent methyltransferases"/>
    <property type="match status" value="1"/>
</dbReference>
<organism evidence="2 3">
    <name type="scientific">Cytobacillus purgationiresistens</name>
    <dbReference type="NCBI Taxonomy" id="863449"/>
    <lineage>
        <taxon>Bacteria</taxon>
        <taxon>Bacillati</taxon>
        <taxon>Bacillota</taxon>
        <taxon>Bacilli</taxon>
        <taxon>Bacillales</taxon>
        <taxon>Bacillaceae</taxon>
        <taxon>Cytobacillus</taxon>
    </lineage>
</organism>
<dbReference type="CDD" id="cd02440">
    <property type="entry name" value="AdoMet_MTases"/>
    <property type="match status" value="1"/>
</dbReference>
<dbReference type="InterPro" id="IPR029063">
    <property type="entry name" value="SAM-dependent_MTases_sf"/>
</dbReference>
<dbReference type="Pfam" id="PF13649">
    <property type="entry name" value="Methyltransf_25"/>
    <property type="match status" value="1"/>
</dbReference>
<dbReference type="EMBL" id="JAUSUB010000016">
    <property type="protein sequence ID" value="MDQ0271615.1"/>
    <property type="molecule type" value="Genomic_DNA"/>
</dbReference>
<keyword evidence="2" id="KW-0830">Ubiquinone</keyword>
<gene>
    <name evidence="2" type="ORF">J2S17_003503</name>
</gene>